<gene>
    <name evidence="1" type="ORF">L3X38_032253</name>
</gene>
<reference evidence="1 2" key="1">
    <citation type="journal article" date="2022" name="G3 (Bethesda)">
        <title>Whole-genome sequence and methylome profiling of the almond [Prunus dulcis (Mill.) D.A. Webb] cultivar 'Nonpareil'.</title>
        <authorList>
            <person name="D'Amico-Willman K.M."/>
            <person name="Ouma W.Z."/>
            <person name="Meulia T."/>
            <person name="Sideli G.M."/>
            <person name="Gradziel T.M."/>
            <person name="Fresnedo-Ramirez J."/>
        </authorList>
    </citation>
    <scope>NUCLEOTIDE SEQUENCE [LARGE SCALE GENOMIC DNA]</scope>
    <source>
        <strain evidence="1">Clone GOH B32 T37-40</strain>
    </source>
</reference>
<keyword evidence="2" id="KW-1185">Reference proteome</keyword>
<accession>A0AAD4YVR0</accession>
<evidence type="ECO:0000313" key="2">
    <source>
        <dbReference type="Proteomes" id="UP001054821"/>
    </source>
</evidence>
<proteinExistence type="predicted"/>
<dbReference type="EMBL" id="JAJFAZ020000006">
    <property type="protein sequence ID" value="KAI5323181.1"/>
    <property type="molecule type" value="Genomic_DNA"/>
</dbReference>
<sequence>MIANLSSHFTPNDLWIANSGASHHMTPNVHRLQASAPYSFEDKITIGNGEVSRMPESCGVRIAARVDFVSPKPARIAARVDLVSRRPTRIAVATRS</sequence>
<dbReference type="AlphaFoldDB" id="A0AAD4YVR0"/>
<evidence type="ECO:0000313" key="1">
    <source>
        <dbReference type="EMBL" id="KAI5323181.1"/>
    </source>
</evidence>
<name>A0AAD4YVR0_PRUDU</name>
<organism evidence="1 2">
    <name type="scientific">Prunus dulcis</name>
    <name type="common">Almond</name>
    <name type="synonym">Amygdalus dulcis</name>
    <dbReference type="NCBI Taxonomy" id="3755"/>
    <lineage>
        <taxon>Eukaryota</taxon>
        <taxon>Viridiplantae</taxon>
        <taxon>Streptophyta</taxon>
        <taxon>Embryophyta</taxon>
        <taxon>Tracheophyta</taxon>
        <taxon>Spermatophyta</taxon>
        <taxon>Magnoliopsida</taxon>
        <taxon>eudicotyledons</taxon>
        <taxon>Gunneridae</taxon>
        <taxon>Pentapetalae</taxon>
        <taxon>rosids</taxon>
        <taxon>fabids</taxon>
        <taxon>Rosales</taxon>
        <taxon>Rosaceae</taxon>
        <taxon>Amygdaloideae</taxon>
        <taxon>Amygdaleae</taxon>
        <taxon>Prunus</taxon>
    </lineage>
</organism>
<comment type="caution">
    <text evidence="1">The sequence shown here is derived from an EMBL/GenBank/DDBJ whole genome shotgun (WGS) entry which is preliminary data.</text>
</comment>
<dbReference type="Proteomes" id="UP001054821">
    <property type="component" value="Chromosome 6"/>
</dbReference>
<protein>
    <submittedName>
        <fullName evidence="1">Uncharacterized protein</fullName>
    </submittedName>
</protein>